<keyword evidence="2" id="KW-1185">Reference proteome</keyword>
<proteinExistence type="predicted"/>
<accession>A0A8H3WAE0</accession>
<feature type="non-terminal residue" evidence="1">
    <location>
        <position position="102"/>
    </location>
</feature>
<dbReference type="Proteomes" id="UP000434172">
    <property type="component" value="Unassembled WGS sequence"/>
</dbReference>
<name>A0A8H3WAE0_9PEZI</name>
<reference evidence="1 2" key="1">
    <citation type="submission" date="2019-12" db="EMBL/GenBank/DDBJ databases">
        <title>A genome sequence resource for the geographically widespread anthracnose pathogen Colletotrichum asianum.</title>
        <authorList>
            <person name="Meng Y."/>
        </authorList>
    </citation>
    <scope>NUCLEOTIDE SEQUENCE [LARGE SCALE GENOMIC DNA]</scope>
    <source>
        <strain evidence="1 2">ICMP 18580</strain>
    </source>
</reference>
<dbReference type="EMBL" id="WOWK01000064">
    <property type="protein sequence ID" value="KAF0322182.1"/>
    <property type="molecule type" value="Genomic_DNA"/>
</dbReference>
<sequence>LSLTVSHILVEATGRENGLAERSKDAARDLQARDMLDHAGETIEQLPQRGDATERACWLALVPHGRIMRRLSLGNKRQRGRETELYLCTNTEATERSHSAAR</sequence>
<evidence type="ECO:0000313" key="1">
    <source>
        <dbReference type="EMBL" id="KAF0322182.1"/>
    </source>
</evidence>
<protein>
    <submittedName>
        <fullName evidence="1">Uncharacterized protein</fullName>
    </submittedName>
</protein>
<evidence type="ECO:0000313" key="2">
    <source>
        <dbReference type="Proteomes" id="UP000434172"/>
    </source>
</evidence>
<dbReference type="AlphaFoldDB" id="A0A8H3WAE0"/>
<gene>
    <name evidence="1" type="ORF">GQ607_010685</name>
</gene>
<organism evidence="1 2">
    <name type="scientific">Colletotrichum asianum</name>
    <dbReference type="NCBI Taxonomy" id="702518"/>
    <lineage>
        <taxon>Eukaryota</taxon>
        <taxon>Fungi</taxon>
        <taxon>Dikarya</taxon>
        <taxon>Ascomycota</taxon>
        <taxon>Pezizomycotina</taxon>
        <taxon>Sordariomycetes</taxon>
        <taxon>Hypocreomycetidae</taxon>
        <taxon>Glomerellales</taxon>
        <taxon>Glomerellaceae</taxon>
        <taxon>Colletotrichum</taxon>
        <taxon>Colletotrichum gloeosporioides species complex</taxon>
    </lineage>
</organism>
<comment type="caution">
    <text evidence="1">The sequence shown here is derived from an EMBL/GenBank/DDBJ whole genome shotgun (WGS) entry which is preliminary data.</text>
</comment>